<dbReference type="EMBL" id="DSDY01000020">
    <property type="protein sequence ID" value="HDS10097.1"/>
    <property type="molecule type" value="Genomic_DNA"/>
</dbReference>
<protein>
    <submittedName>
        <fullName evidence="2">Zinc ribbon domain-containing protein</fullName>
    </submittedName>
</protein>
<name>A0A7C1DZC8_9CREN</name>
<reference evidence="2" key="1">
    <citation type="journal article" date="2020" name="mSystems">
        <title>Genome- and Community-Level Interaction Insights into Carbon Utilization and Element Cycling Functions of Hydrothermarchaeota in Hydrothermal Sediment.</title>
        <authorList>
            <person name="Zhou Z."/>
            <person name="Liu Y."/>
            <person name="Xu W."/>
            <person name="Pan J."/>
            <person name="Luo Z.H."/>
            <person name="Li M."/>
        </authorList>
    </citation>
    <scope>NUCLEOTIDE SEQUENCE [LARGE SCALE GENOMIC DNA]</scope>
    <source>
        <strain evidence="2">SpSt-123</strain>
    </source>
</reference>
<proteinExistence type="predicted"/>
<comment type="caution">
    <text evidence="2">The sequence shown here is derived from an EMBL/GenBank/DDBJ whole genome shotgun (WGS) entry which is preliminary data.</text>
</comment>
<feature type="domain" description="Thaumarchaeal output" evidence="1">
    <location>
        <begin position="63"/>
        <end position="190"/>
    </location>
</feature>
<accession>A0A7C1DZC8</accession>
<dbReference type="AlphaFoldDB" id="A0A7C1DZC8"/>
<dbReference type="Pfam" id="PF18551">
    <property type="entry name" value="TackOD1"/>
    <property type="match status" value="1"/>
</dbReference>
<evidence type="ECO:0000313" key="2">
    <source>
        <dbReference type="EMBL" id="HDS10097.1"/>
    </source>
</evidence>
<gene>
    <name evidence="2" type="ORF">ENO04_00510</name>
</gene>
<dbReference type="InterPro" id="IPR040572">
    <property type="entry name" value="TackOD1"/>
</dbReference>
<organism evidence="2">
    <name type="scientific">Fervidicoccus fontis</name>
    <dbReference type="NCBI Taxonomy" id="683846"/>
    <lineage>
        <taxon>Archaea</taxon>
        <taxon>Thermoproteota</taxon>
        <taxon>Thermoprotei</taxon>
        <taxon>Fervidicoccales</taxon>
        <taxon>Fervidicoccaceae</taxon>
        <taxon>Fervidicoccus</taxon>
    </lineage>
</organism>
<evidence type="ECO:0000259" key="1">
    <source>
        <dbReference type="Pfam" id="PF18551"/>
    </source>
</evidence>
<sequence length="351" mass="40416">MNVMDTKQIIREVSSINDWHIYINALYKAYYAMPLKAAPVVWQVYEFLGETVHLKTNYEALNKLLKANVNFSNEFHDFIKKLVSIGVIEKRVSSVTYMCPVCGSLMLMIALFCPYCGSRNVYPSLMAQHIRCGYTAPLAEFKENSNKCPYCGLETDKDLLLLGKTFVCENCRRTFRTPNIKVECMNKASLQHKGKDYVFDLIDLNYRYLYNYHILDKYEELMSSGSLLLAAVSYYISINKLGEELQYDKLTGDTQMPIEIKKTRFDLAIQLVNGNIVLFDYGRGEMLPYTLKRVLLERTNLSYYVLSHNEIFLEQLGFPEVNLSTRPVPRIGKINMNSMEISDIASILSTL</sequence>